<accession>A0A928ZVN3</accession>
<comment type="caution">
    <text evidence="5">The sequence shown here is derived from an EMBL/GenBank/DDBJ whole genome shotgun (WGS) entry which is preliminary data.</text>
</comment>
<evidence type="ECO:0000313" key="5">
    <source>
        <dbReference type="EMBL" id="MBE9068205.1"/>
    </source>
</evidence>
<keyword evidence="1" id="KW-0547">Nucleotide-binding</keyword>
<evidence type="ECO:0000256" key="1">
    <source>
        <dbReference type="ARBA" id="ARBA00022741"/>
    </source>
</evidence>
<dbReference type="PANTHER" id="PTHR43581">
    <property type="entry name" value="ATP/GTP PHOSPHATASE"/>
    <property type="match status" value="1"/>
</dbReference>
<reference evidence="5" key="1">
    <citation type="submission" date="2020-10" db="EMBL/GenBank/DDBJ databases">
        <authorList>
            <person name="Castelo-Branco R."/>
            <person name="Eusebio N."/>
            <person name="Adriana R."/>
            <person name="Vieira A."/>
            <person name="Brugerolle De Fraissinette N."/>
            <person name="Rezende De Castro R."/>
            <person name="Schneider M.P."/>
            <person name="Vasconcelos V."/>
            <person name="Leao P.N."/>
        </authorList>
    </citation>
    <scope>NUCLEOTIDE SEQUENCE</scope>
    <source>
        <strain evidence="5">LEGE 11479</strain>
    </source>
</reference>
<evidence type="ECO:0000256" key="2">
    <source>
        <dbReference type="ARBA" id="ARBA00022840"/>
    </source>
</evidence>
<dbReference type="GO" id="GO:0016887">
    <property type="term" value="F:ATP hydrolysis activity"/>
    <property type="evidence" value="ECO:0007669"/>
    <property type="project" value="InterPro"/>
</dbReference>
<dbReference type="GO" id="GO:0005524">
    <property type="term" value="F:ATP binding"/>
    <property type="evidence" value="ECO:0007669"/>
    <property type="project" value="InterPro"/>
</dbReference>
<feature type="domain" description="AAA+ ATPase" evidence="4">
    <location>
        <begin position="25"/>
        <end position="320"/>
    </location>
</feature>
<evidence type="ECO:0000313" key="6">
    <source>
        <dbReference type="Proteomes" id="UP000615026"/>
    </source>
</evidence>
<evidence type="ECO:0000256" key="3">
    <source>
        <dbReference type="SAM" id="Coils"/>
    </source>
</evidence>
<dbReference type="InterPro" id="IPR003593">
    <property type="entry name" value="AAA+_ATPase"/>
</dbReference>
<name>A0A928ZVN3_LEPEC</name>
<dbReference type="RefSeq" id="WP_193994154.1">
    <property type="nucleotide sequence ID" value="NZ_JADEXP010000149.1"/>
</dbReference>
<dbReference type="InterPro" id="IPR051396">
    <property type="entry name" value="Bact_Antivir_Def_Nuclease"/>
</dbReference>
<dbReference type="CDD" id="cd00267">
    <property type="entry name" value="ABC_ATPase"/>
    <property type="match status" value="1"/>
</dbReference>
<keyword evidence="3" id="KW-0175">Coiled coil</keyword>
<organism evidence="5 6">
    <name type="scientific">Leptolyngbya cf. ectocarpi LEGE 11479</name>
    <dbReference type="NCBI Taxonomy" id="1828722"/>
    <lineage>
        <taxon>Bacteria</taxon>
        <taxon>Bacillati</taxon>
        <taxon>Cyanobacteriota</taxon>
        <taxon>Cyanophyceae</taxon>
        <taxon>Leptolyngbyales</taxon>
        <taxon>Leptolyngbyaceae</taxon>
        <taxon>Leptolyngbya group</taxon>
        <taxon>Leptolyngbya</taxon>
    </lineage>
</organism>
<dbReference type="PANTHER" id="PTHR43581:SF2">
    <property type="entry name" value="EXCINUCLEASE ATPASE SUBUNIT"/>
    <property type="match status" value="1"/>
</dbReference>
<dbReference type="Proteomes" id="UP000615026">
    <property type="component" value="Unassembled WGS sequence"/>
</dbReference>
<proteinExistence type="predicted"/>
<feature type="coiled-coil region" evidence="3">
    <location>
        <begin position="353"/>
        <end position="385"/>
    </location>
</feature>
<dbReference type="InterPro" id="IPR027417">
    <property type="entry name" value="P-loop_NTPase"/>
</dbReference>
<dbReference type="Pfam" id="PF00005">
    <property type="entry name" value="ABC_tran"/>
    <property type="match status" value="1"/>
</dbReference>
<protein>
    <submittedName>
        <fullName evidence="5">AAA family ATPase</fullName>
    </submittedName>
</protein>
<dbReference type="EMBL" id="JADEXP010000149">
    <property type="protein sequence ID" value="MBE9068205.1"/>
    <property type="molecule type" value="Genomic_DNA"/>
</dbReference>
<evidence type="ECO:0000259" key="4">
    <source>
        <dbReference type="SMART" id="SM00382"/>
    </source>
</evidence>
<dbReference type="SUPFAM" id="SSF52540">
    <property type="entry name" value="P-loop containing nucleoside triphosphate hydrolases"/>
    <property type="match status" value="1"/>
</dbReference>
<dbReference type="AlphaFoldDB" id="A0A928ZVN3"/>
<dbReference type="InterPro" id="IPR003959">
    <property type="entry name" value="ATPase_AAA_core"/>
</dbReference>
<dbReference type="SMART" id="SM00382">
    <property type="entry name" value="AAA"/>
    <property type="match status" value="1"/>
</dbReference>
<sequence>MPYLSKLEIDEYRHLRNIEIDCGEDGKHLILTGPNGSGKSTILTIIRNELHHQIFNHRSGPVWRQAPLESRVVNLESMVTNLESRVTNRKANETSLERDHFPSCRITFTGNSIPRKDTHSQSVLAYFDPYRKPDFIEPAGPKSHELSSNQFRLDTNISDLLLQVFVNQKTQQAYATVEDEHSTVEAINKWFDTMRATLSIIFDDPKLELIFERDKFLYRIRLGDHRIIDFNDLADGHKAALAIVADLLIRKDIIIQESGFLEPDGIVLIDEIETHLHLKLQEVIFPFLCNLFPKVQFIVATHSPAVIASVDNAIIYDLELKRQVNSSELQGIRYGTLMTSHFGISSDFDLQTTTKLEELKQLYRKERDENEEQKMRQLAEELSETSHALALEVLLDLKSSQLSHD</sequence>
<keyword evidence="2" id="KW-0067">ATP-binding</keyword>
<keyword evidence="6" id="KW-1185">Reference proteome</keyword>
<dbReference type="Pfam" id="PF13304">
    <property type="entry name" value="AAA_21"/>
    <property type="match status" value="1"/>
</dbReference>
<dbReference type="InterPro" id="IPR003439">
    <property type="entry name" value="ABC_transporter-like_ATP-bd"/>
</dbReference>
<dbReference type="Gene3D" id="3.40.50.300">
    <property type="entry name" value="P-loop containing nucleotide triphosphate hydrolases"/>
    <property type="match status" value="1"/>
</dbReference>
<gene>
    <name evidence="5" type="ORF">IQ260_16260</name>
</gene>